<accession>A0ACD5Z3C8</accession>
<dbReference type="Proteomes" id="UP001732700">
    <property type="component" value="Chromosome 6C"/>
</dbReference>
<evidence type="ECO:0000313" key="2">
    <source>
        <dbReference type="Proteomes" id="UP001732700"/>
    </source>
</evidence>
<reference evidence="1" key="2">
    <citation type="submission" date="2025-09" db="UniProtKB">
        <authorList>
            <consortium name="EnsemblPlants"/>
        </authorList>
    </citation>
    <scope>IDENTIFICATION</scope>
</reference>
<dbReference type="EnsemblPlants" id="AVESA.00010b.r2.6CG1121710.1">
    <property type="protein sequence ID" value="AVESA.00010b.r2.6CG1121710.1.CDS.1"/>
    <property type="gene ID" value="AVESA.00010b.r2.6CG1121710"/>
</dbReference>
<keyword evidence="2" id="KW-1185">Reference proteome</keyword>
<name>A0ACD5Z3C8_AVESA</name>
<proteinExistence type="predicted"/>
<protein>
    <submittedName>
        <fullName evidence="1">Uncharacterized protein</fullName>
    </submittedName>
</protein>
<organism evidence="1 2">
    <name type="scientific">Avena sativa</name>
    <name type="common">Oat</name>
    <dbReference type="NCBI Taxonomy" id="4498"/>
    <lineage>
        <taxon>Eukaryota</taxon>
        <taxon>Viridiplantae</taxon>
        <taxon>Streptophyta</taxon>
        <taxon>Embryophyta</taxon>
        <taxon>Tracheophyta</taxon>
        <taxon>Spermatophyta</taxon>
        <taxon>Magnoliopsida</taxon>
        <taxon>Liliopsida</taxon>
        <taxon>Poales</taxon>
        <taxon>Poaceae</taxon>
        <taxon>BOP clade</taxon>
        <taxon>Pooideae</taxon>
        <taxon>Poodae</taxon>
        <taxon>Poeae</taxon>
        <taxon>Poeae Chloroplast Group 1 (Aveneae type)</taxon>
        <taxon>Aveninae</taxon>
        <taxon>Avena</taxon>
    </lineage>
</organism>
<reference evidence="1" key="1">
    <citation type="submission" date="2021-05" db="EMBL/GenBank/DDBJ databases">
        <authorList>
            <person name="Scholz U."/>
            <person name="Mascher M."/>
            <person name="Fiebig A."/>
        </authorList>
    </citation>
    <scope>NUCLEOTIDE SEQUENCE [LARGE SCALE GENOMIC DNA]</scope>
</reference>
<sequence>MSLASRPLLPASISPASVSAKTFGAVWLRGGTEGRRAHRSRTRVSCAGSSSGGLAKESASPRQAYEEDAAVEKEDRGLEWSKDEIEAISALFARPMRQKPLKPPSPVTRRPLPLPQPHKTRMPAAPALKQHVRLPSRSSCSDRVRKDPEVLVGIAREIAALRPETEVSEVLDRWAPFLRKGSLSMTIRELGHMGLPERALQTLCWAQAQKAVPLFPDDRILASTVEVLARFDELKMEAALEECVPSGSRAVLEAMASGFIGAGKVGLARKVLELARINKRTLHPSIYAKLILEAARTPEGYGLAAALLDELGERPDFNLRPQDCTAVMKVCIKLRRYESVESLFSWFRSSDGNPSVVMYTTVIHSRSRDGRHREALSLVWEMEQANCLLDLPAYRVIVKLCVALRDPERALRYLSRLKEAGFIPTSDIYCNLIEGYAEAGRMAKCRQLIREAESTGVMLDRRLVSSLSEMGSGHP</sequence>
<evidence type="ECO:0000313" key="1">
    <source>
        <dbReference type="EnsemblPlants" id="AVESA.00010b.r2.6CG1121710.1.CDS.1"/>
    </source>
</evidence>